<keyword evidence="3" id="KW-0378">Hydrolase</keyword>
<evidence type="ECO:0000313" key="3">
    <source>
        <dbReference type="EMBL" id="GGO45323.1"/>
    </source>
</evidence>
<dbReference type="InterPro" id="IPR050228">
    <property type="entry name" value="Carboxylesterase_BioH"/>
</dbReference>
<proteinExistence type="predicted"/>
<keyword evidence="4" id="KW-1185">Reference proteome</keyword>
<dbReference type="InterPro" id="IPR029058">
    <property type="entry name" value="AB_hydrolase_fold"/>
</dbReference>
<dbReference type="InterPro" id="IPR000073">
    <property type="entry name" value="AB_hydrolase_1"/>
</dbReference>
<dbReference type="Pfam" id="PF12697">
    <property type="entry name" value="Abhydrolase_6"/>
    <property type="match status" value="1"/>
</dbReference>
<name>A0ABQ2M078_9MICC</name>
<dbReference type="PANTHER" id="PTHR43194:SF5">
    <property type="entry name" value="PIMELOYL-[ACYL-CARRIER PROTEIN] METHYL ESTER ESTERASE"/>
    <property type="match status" value="1"/>
</dbReference>
<evidence type="ECO:0000313" key="4">
    <source>
        <dbReference type="Proteomes" id="UP000642509"/>
    </source>
</evidence>
<feature type="region of interest" description="Disordered" evidence="1">
    <location>
        <begin position="1"/>
        <end position="30"/>
    </location>
</feature>
<accession>A0ABQ2M078</accession>
<gene>
    <name evidence="3" type="ORF">GCM10010977_17810</name>
</gene>
<dbReference type="GO" id="GO:0016787">
    <property type="term" value="F:hydrolase activity"/>
    <property type="evidence" value="ECO:0007669"/>
    <property type="project" value="UniProtKB-KW"/>
</dbReference>
<feature type="domain" description="AB hydrolase-1" evidence="2">
    <location>
        <begin position="38"/>
        <end position="249"/>
    </location>
</feature>
<organism evidence="3 4">
    <name type="scientific">Citricoccus zhacaiensis</name>
    <dbReference type="NCBI Taxonomy" id="489142"/>
    <lineage>
        <taxon>Bacteria</taxon>
        <taxon>Bacillati</taxon>
        <taxon>Actinomycetota</taxon>
        <taxon>Actinomycetes</taxon>
        <taxon>Micrococcales</taxon>
        <taxon>Micrococcaceae</taxon>
        <taxon>Citricoccus</taxon>
    </lineage>
</organism>
<evidence type="ECO:0000256" key="1">
    <source>
        <dbReference type="SAM" id="MobiDB-lite"/>
    </source>
</evidence>
<comment type="caution">
    <text evidence="3">The sequence shown here is derived from an EMBL/GenBank/DDBJ whole genome shotgun (WGS) entry which is preliminary data.</text>
</comment>
<dbReference type="Proteomes" id="UP000642509">
    <property type="component" value="Unassembled WGS sequence"/>
</dbReference>
<dbReference type="EMBL" id="BMLQ01000004">
    <property type="protein sequence ID" value="GGO45323.1"/>
    <property type="molecule type" value="Genomic_DNA"/>
</dbReference>
<evidence type="ECO:0000259" key="2">
    <source>
        <dbReference type="Pfam" id="PF12697"/>
    </source>
</evidence>
<dbReference type="SUPFAM" id="SSF53474">
    <property type="entry name" value="alpha/beta-Hydrolases"/>
    <property type="match status" value="1"/>
</dbReference>
<dbReference type="Gene3D" id="3.40.50.1820">
    <property type="entry name" value="alpha/beta hydrolase"/>
    <property type="match status" value="1"/>
</dbReference>
<dbReference type="PANTHER" id="PTHR43194">
    <property type="entry name" value="HYDROLASE ALPHA/BETA FOLD FAMILY"/>
    <property type="match status" value="1"/>
</dbReference>
<sequence>MRRLQAGGHTVDVRGTFAPPQVAHSDNVKKAETGSPPVVLVHGIGMSGEYFLPFAHALATDYDVYALDLPGYGTTPTPPRALTVPELGEVLAQVIRTLGLDAAVVVGHSMGCQIVVDTIARNPGLCAGYVLIGPTVDPAAHSRPALAWRLLRDTVGEPAANNAVVFRNYLRMGPLRYLRTARHMLADRIEEAIIRCDVPGLVVRGTRDPIAPHGWAVDLVRLARDAGLVEIPGAPHAVQYNRPDELAAACAPFLQSVDR</sequence>
<protein>
    <submittedName>
        <fullName evidence="3">Alpha/beta hydrolase</fullName>
    </submittedName>
</protein>
<reference evidence="4" key="1">
    <citation type="journal article" date="2019" name="Int. J. Syst. Evol. Microbiol.">
        <title>The Global Catalogue of Microorganisms (GCM) 10K type strain sequencing project: providing services to taxonomists for standard genome sequencing and annotation.</title>
        <authorList>
            <consortium name="The Broad Institute Genomics Platform"/>
            <consortium name="The Broad Institute Genome Sequencing Center for Infectious Disease"/>
            <person name="Wu L."/>
            <person name="Ma J."/>
        </authorList>
    </citation>
    <scope>NUCLEOTIDE SEQUENCE [LARGE SCALE GENOMIC DNA]</scope>
    <source>
        <strain evidence="4">CGMCC 1.7064</strain>
    </source>
</reference>